<dbReference type="KEGG" id="ggr:HKW67_02260"/>
<gene>
    <name evidence="1" type="ORF">HKW67_02260</name>
</gene>
<accession>A0A6M4ILQ3</accession>
<protein>
    <recommendedName>
        <fullName evidence="3">Antitoxin</fullName>
    </recommendedName>
</protein>
<evidence type="ECO:0000313" key="1">
    <source>
        <dbReference type="EMBL" id="QJR34427.1"/>
    </source>
</evidence>
<dbReference type="AlphaFoldDB" id="A0A6M4ILQ3"/>
<evidence type="ECO:0000313" key="2">
    <source>
        <dbReference type="Proteomes" id="UP000500938"/>
    </source>
</evidence>
<organism evidence="1 2">
    <name type="scientific">Gemmatimonas groenlandica</name>
    <dbReference type="NCBI Taxonomy" id="2732249"/>
    <lineage>
        <taxon>Bacteria</taxon>
        <taxon>Pseudomonadati</taxon>
        <taxon>Gemmatimonadota</taxon>
        <taxon>Gemmatimonadia</taxon>
        <taxon>Gemmatimonadales</taxon>
        <taxon>Gemmatimonadaceae</taxon>
        <taxon>Gemmatimonas</taxon>
    </lineage>
</organism>
<dbReference type="RefSeq" id="WP_171223853.1">
    <property type="nucleotide sequence ID" value="NZ_CP053085.1"/>
</dbReference>
<keyword evidence="2" id="KW-1185">Reference proteome</keyword>
<dbReference type="Proteomes" id="UP000500938">
    <property type="component" value="Chromosome"/>
</dbReference>
<name>A0A6M4ILQ3_9BACT</name>
<reference evidence="1 2" key="1">
    <citation type="submission" date="2020-05" db="EMBL/GenBank/DDBJ databases">
        <title>Complete genome sequence of Gemmatimonas greenlandica TET16.</title>
        <authorList>
            <person name="Zeng Y."/>
        </authorList>
    </citation>
    <scope>NUCLEOTIDE SEQUENCE [LARGE SCALE GENOMIC DNA]</scope>
    <source>
        <strain evidence="1 2">TET16</strain>
    </source>
</reference>
<evidence type="ECO:0008006" key="3">
    <source>
        <dbReference type="Google" id="ProtNLM"/>
    </source>
</evidence>
<dbReference type="EMBL" id="CP053085">
    <property type="protein sequence ID" value="QJR34427.1"/>
    <property type="molecule type" value="Genomic_DNA"/>
</dbReference>
<proteinExistence type="predicted"/>
<sequence length="88" mass="10229">MRTTIDLDDALLQRLRDTAHREGVPFKALLHRVILRGLDEAPSVAPTHYEPRSYSMGPIREGYDLVKARWIVDDLEDEEIIRKMNEGR</sequence>